<gene>
    <name evidence="7" type="ORF">GCM10023335_36290</name>
</gene>
<proteinExistence type="predicted"/>
<feature type="domain" description="HTH tetR-type" evidence="6">
    <location>
        <begin position="56"/>
        <end position="116"/>
    </location>
</feature>
<dbReference type="InterPro" id="IPR009057">
    <property type="entry name" value="Homeodomain-like_sf"/>
</dbReference>
<feature type="compositionally biased region" description="Polar residues" evidence="5">
    <location>
        <begin position="1"/>
        <end position="11"/>
    </location>
</feature>
<organism evidence="7 8">
    <name type="scientific">Streptomyces siamensis</name>
    <dbReference type="NCBI Taxonomy" id="1274986"/>
    <lineage>
        <taxon>Bacteria</taxon>
        <taxon>Bacillati</taxon>
        <taxon>Actinomycetota</taxon>
        <taxon>Actinomycetes</taxon>
        <taxon>Kitasatosporales</taxon>
        <taxon>Streptomycetaceae</taxon>
        <taxon>Streptomyces</taxon>
    </lineage>
</organism>
<keyword evidence="2 4" id="KW-0238">DNA-binding</keyword>
<keyword evidence="1" id="KW-0805">Transcription regulation</keyword>
<sequence>MAETSRNTGTSRTVGTDGTDTATGATGAAGTAPTARAAETTRDSGDTGPQRPYHHGDLRRAILRAALDAIAADGPSALSLRDLARRAGVSHAAPAHHFKDRTGLLTAIAAEGYELLAAALADADDLRDAGVRYVRFAREHPAYFQVMFSPELLRANDLELTTARTLAGERLRSAVSAVPQEGRGPDSRLAGVAAWSLAHGFATLLLSHNLDGPVGDQDPDEVFRALTGMLFRSRPREDGPASPQQPRP</sequence>
<feature type="DNA-binding region" description="H-T-H motif" evidence="4">
    <location>
        <begin position="79"/>
        <end position="98"/>
    </location>
</feature>
<dbReference type="PROSITE" id="PS50977">
    <property type="entry name" value="HTH_TETR_2"/>
    <property type="match status" value="1"/>
</dbReference>
<feature type="compositionally biased region" description="Low complexity" evidence="5">
    <location>
        <begin position="12"/>
        <end position="38"/>
    </location>
</feature>
<accession>A0ABP9IZH7</accession>
<evidence type="ECO:0000256" key="4">
    <source>
        <dbReference type="PROSITE-ProRule" id="PRU00335"/>
    </source>
</evidence>
<comment type="caution">
    <text evidence="7">The sequence shown here is derived from an EMBL/GenBank/DDBJ whole genome shotgun (WGS) entry which is preliminary data.</text>
</comment>
<feature type="region of interest" description="Disordered" evidence="5">
    <location>
        <begin position="1"/>
        <end position="54"/>
    </location>
</feature>
<evidence type="ECO:0000256" key="1">
    <source>
        <dbReference type="ARBA" id="ARBA00023015"/>
    </source>
</evidence>
<evidence type="ECO:0000256" key="2">
    <source>
        <dbReference type="ARBA" id="ARBA00023125"/>
    </source>
</evidence>
<dbReference type="Pfam" id="PF13305">
    <property type="entry name" value="TetR_C_33"/>
    <property type="match status" value="1"/>
</dbReference>
<dbReference type="SUPFAM" id="SSF48498">
    <property type="entry name" value="Tetracyclin repressor-like, C-terminal domain"/>
    <property type="match status" value="1"/>
</dbReference>
<dbReference type="InterPro" id="IPR036271">
    <property type="entry name" value="Tet_transcr_reg_TetR-rel_C_sf"/>
</dbReference>
<evidence type="ECO:0000313" key="7">
    <source>
        <dbReference type="EMBL" id="GAA5013472.1"/>
    </source>
</evidence>
<dbReference type="InterPro" id="IPR050109">
    <property type="entry name" value="HTH-type_TetR-like_transc_reg"/>
</dbReference>
<dbReference type="InterPro" id="IPR025996">
    <property type="entry name" value="MT1864/Rv1816-like_C"/>
</dbReference>
<dbReference type="EMBL" id="BAABKB010000011">
    <property type="protein sequence ID" value="GAA5013472.1"/>
    <property type="molecule type" value="Genomic_DNA"/>
</dbReference>
<evidence type="ECO:0000313" key="8">
    <source>
        <dbReference type="Proteomes" id="UP001501759"/>
    </source>
</evidence>
<evidence type="ECO:0000256" key="3">
    <source>
        <dbReference type="ARBA" id="ARBA00023163"/>
    </source>
</evidence>
<dbReference type="Pfam" id="PF00440">
    <property type="entry name" value="TetR_N"/>
    <property type="match status" value="1"/>
</dbReference>
<name>A0ABP9IZH7_9ACTN</name>
<dbReference type="Proteomes" id="UP001501759">
    <property type="component" value="Unassembled WGS sequence"/>
</dbReference>
<dbReference type="InterPro" id="IPR001647">
    <property type="entry name" value="HTH_TetR"/>
</dbReference>
<keyword evidence="8" id="KW-1185">Reference proteome</keyword>
<dbReference type="PANTHER" id="PTHR30055">
    <property type="entry name" value="HTH-TYPE TRANSCRIPTIONAL REGULATOR RUTR"/>
    <property type="match status" value="1"/>
</dbReference>
<protein>
    <recommendedName>
        <fullName evidence="6">HTH tetR-type domain-containing protein</fullName>
    </recommendedName>
</protein>
<dbReference type="SUPFAM" id="SSF46689">
    <property type="entry name" value="Homeodomain-like"/>
    <property type="match status" value="1"/>
</dbReference>
<reference evidence="8" key="1">
    <citation type="journal article" date="2019" name="Int. J. Syst. Evol. Microbiol.">
        <title>The Global Catalogue of Microorganisms (GCM) 10K type strain sequencing project: providing services to taxonomists for standard genome sequencing and annotation.</title>
        <authorList>
            <consortium name="The Broad Institute Genomics Platform"/>
            <consortium name="The Broad Institute Genome Sequencing Center for Infectious Disease"/>
            <person name="Wu L."/>
            <person name="Ma J."/>
        </authorList>
    </citation>
    <scope>NUCLEOTIDE SEQUENCE [LARGE SCALE GENOMIC DNA]</scope>
    <source>
        <strain evidence="8">JCM 18409</strain>
    </source>
</reference>
<evidence type="ECO:0000259" key="6">
    <source>
        <dbReference type="PROSITE" id="PS50977"/>
    </source>
</evidence>
<dbReference type="PANTHER" id="PTHR30055:SF220">
    <property type="entry name" value="TETR-FAMILY REGULATORY PROTEIN"/>
    <property type="match status" value="1"/>
</dbReference>
<dbReference type="Gene3D" id="1.10.357.10">
    <property type="entry name" value="Tetracycline Repressor, domain 2"/>
    <property type="match status" value="1"/>
</dbReference>
<evidence type="ECO:0000256" key="5">
    <source>
        <dbReference type="SAM" id="MobiDB-lite"/>
    </source>
</evidence>
<keyword evidence="3" id="KW-0804">Transcription</keyword>